<reference evidence="1 2" key="1">
    <citation type="submission" date="2023-01" db="EMBL/GenBank/DDBJ databases">
        <authorList>
            <person name="Whitehead M."/>
        </authorList>
    </citation>
    <scope>NUCLEOTIDE SEQUENCE [LARGE SCALE GENOMIC DNA]</scope>
</reference>
<comment type="caution">
    <text evidence="1">The sequence shown here is derived from an EMBL/GenBank/DDBJ whole genome shotgun (WGS) entry which is preliminary data.</text>
</comment>
<dbReference type="Proteomes" id="UP001160148">
    <property type="component" value="Unassembled WGS sequence"/>
</dbReference>
<proteinExistence type="predicted"/>
<sequence length="120" mass="14028">MKFENNGNYIKITTKDYFSFDKDLNLSLGGIDTIYTHYGENSSLNNNNKILEVHCNIIEESITHNIDEVSHYDEVVFVFQYNSNNALNKPLKMIYRPVSKNRFQKIEIYILDLKGNIVKT</sequence>
<gene>
    <name evidence="1" type="ORF">MEUPH1_LOCUS26088</name>
</gene>
<accession>A0AAV0XXJ4</accession>
<dbReference type="AlphaFoldDB" id="A0AAV0XXJ4"/>
<dbReference type="EMBL" id="CARXXK010001020">
    <property type="protein sequence ID" value="CAI6372177.1"/>
    <property type="molecule type" value="Genomic_DNA"/>
</dbReference>
<protein>
    <submittedName>
        <fullName evidence="1">Uncharacterized protein</fullName>
    </submittedName>
</protein>
<evidence type="ECO:0000313" key="2">
    <source>
        <dbReference type="Proteomes" id="UP001160148"/>
    </source>
</evidence>
<organism evidence="1 2">
    <name type="scientific">Macrosiphum euphorbiae</name>
    <name type="common">potato aphid</name>
    <dbReference type="NCBI Taxonomy" id="13131"/>
    <lineage>
        <taxon>Eukaryota</taxon>
        <taxon>Metazoa</taxon>
        <taxon>Ecdysozoa</taxon>
        <taxon>Arthropoda</taxon>
        <taxon>Hexapoda</taxon>
        <taxon>Insecta</taxon>
        <taxon>Pterygota</taxon>
        <taxon>Neoptera</taxon>
        <taxon>Paraneoptera</taxon>
        <taxon>Hemiptera</taxon>
        <taxon>Sternorrhyncha</taxon>
        <taxon>Aphidomorpha</taxon>
        <taxon>Aphidoidea</taxon>
        <taxon>Aphididae</taxon>
        <taxon>Macrosiphini</taxon>
        <taxon>Macrosiphum</taxon>
    </lineage>
</organism>
<evidence type="ECO:0000313" key="1">
    <source>
        <dbReference type="EMBL" id="CAI6372177.1"/>
    </source>
</evidence>
<keyword evidence="2" id="KW-1185">Reference proteome</keyword>
<name>A0AAV0XXJ4_9HEMI</name>